<organism evidence="1 2">
    <name type="scientific">Cladorrhinum samala</name>
    <dbReference type="NCBI Taxonomy" id="585594"/>
    <lineage>
        <taxon>Eukaryota</taxon>
        <taxon>Fungi</taxon>
        <taxon>Dikarya</taxon>
        <taxon>Ascomycota</taxon>
        <taxon>Pezizomycotina</taxon>
        <taxon>Sordariomycetes</taxon>
        <taxon>Sordariomycetidae</taxon>
        <taxon>Sordariales</taxon>
        <taxon>Podosporaceae</taxon>
        <taxon>Cladorrhinum</taxon>
    </lineage>
</organism>
<dbReference type="Pfam" id="PF12298">
    <property type="entry name" value="Bot1p"/>
    <property type="match status" value="1"/>
</dbReference>
<protein>
    <submittedName>
        <fullName evidence="1">Eukaryotic mitochondrial regulator protein-domain-containing protein</fullName>
    </submittedName>
</protein>
<dbReference type="AlphaFoldDB" id="A0AAV9HFZ2"/>
<sequence>MPPRIGSSSSLPKKLLNCLDTTLPSSVPSSVPLRRPVTAALTASQQCLFSTSAPREATKPQRLFREWLKTSGKKFQHHDGNGPLYIGRLTDEGEENRTMPFPSNPAYVSEPVLSDAARETIWECVMVNKMPLKAVSAQFSVDIRRIAAVLRMKEIEKRMEAANMQMAIPYANTVEKMLPRVNLTKNERPFEPINDIHVHSYTMQQLFVPVSESREFTRSDAAKAFGGHILPPDSKMRIPELITLEKDIAKGVEPRVAERKFIAATAKHEAEFARRLKIESIKEEQNKIRVNSSRNVEFRFEKVNVDDVGRDGRARSGVGWRYGVPFNDRRRGAVKIPTSVE</sequence>
<evidence type="ECO:0000313" key="1">
    <source>
        <dbReference type="EMBL" id="KAK4459398.1"/>
    </source>
</evidence>
<name>A0AAV9HFZ2_9PEZI</name>
<dbReference type="PANTHER" id="PTHR28158:SF1">
    <property type="entry name" value="SMALL RIBOSOMAL SUBUNIT PROTEIN MS45"/>
    <property type="match status" value="1"/>
</dbReference>
<gene>
    <name evidence="1" type="ORF">QBC42DRAFT_274557</name>
</gene>
<comment type="caution">
    <text evidence="1">The sequence shown here is derived from an EMBL/GenBank/DDBJ whole genome shotgun (WGS) entry which is preliminary data.</text>
</comment>
<dbReference type="GO" id="GO:0005763">
    <property type="term" value="C:mitochondrial small ribosomal subunit"/>
    <property type="evidence" value="ECO:0007669"/>
    <property type="project" value="TreeGrafter"/>
</dbReference>
<dbReference type="Proteomes" id="UP001321749">
    <property type="component" value="Unassembled WGS sequence"/>
</dbReference>
<reference evidence="1" key="1">
    <citation type="journal article" date="2023" name="Mol. Phylogenet. Evol.">
        <title>Genome-scale phylogeny and comparative genomics of the fungal order Sordariales.</title>
        <authorList>
            <person name="Hensen N."/>
            <person name="Bonometti L."/>
            <person name="Westerberg I."/>
            <person name="Brannstrom I.O."/>
            <person name="Guillou S."/>
            <person name="Cros-Aarteil S."/>
            <person name="Calhoun S."/>
            <person name="Haridas S."/>
            <person name="Kuo A."/>
            <person name="Mondo S."/>
            <person name="Pangilinan J."/>
            <person name="Riley R."/>
            <person name="LaButti K."/>
            <person name="Andreopoulos B."/>
            <person name="Lipzen A."/>
            <person name="Chen C."/>
            <person name="Yan M."/>
            <person name="Daum C."/>
            <person name="Ng V."/>
            <person name="Clum A."/>
            <person name="Steindorff A."/>
            <person name="Ohm R.A."/>
            <person name="Martin F."/>
            <person name="Silar P."/>
            <person name="Natvig D.O."/>
            <person name="Lalanne C."/>
            <person name="Gautier V."/>
            <person name="Ament-Velasquez S.L."/>
            <person name="Kruys A."/>
            <person name="Hutchinson M.I."/>
            <person name="Powell A.J."/>
            <person name="Barry K."/>
            <person name="Miller A.N."/>
            <person name="Grigoriev I.V."/>
            <person name="Debuchy R."/>
            <person name="Gladieux P."/>
            <person name="Hiltunen Thoren M."/>
            <person name="Johannesson H."/>
        </authorList>
    </citation>
    <scope>NUCLEOTIDE SEQUENCE</scope>
    <source>
        <strain evidence="1">PSN324</strain>
    </source>
</reference>
<dbReference type="GO" id="GO:0003735">
    <property type="term" value="F:structural constituent of ribosome"/>
    <property type="evidence" value="ECO:0007669"/>
    <property type="project" value="TreeGrafter"/>
</dbReference>
<evidence type="ECO:0000313" key="2">
    <source>
        <dbReference type="Proteomes" id="UP001321749"/>
    </source>
</evidence>
<dbReference type="InterPro" id="IPR021036">
    <property type="entry name" value="Ribosomal_mS45"/>
</dbReference>
<dbReference type="EMBL" id="MU865038">
    <property type="protein sequence ID" value="KAK4459398.1"/>
    <property type="molecule type" value="Genomic_DNA"/>
</dbReference>
<accession>A0AAV9HFZ2</accession>
<dbReference type="GO" id="GO:0032543">
    <property type="term" value="P:mitochondrial translation"/>
    <property type="evidence" value="ECO:0007669"/>
    <property type="project" value="TreeGrafter"/>
</dbReference>
<keyword evidence="2" id="KW-1185">Reference proteome</keyword>
<proteinExistence type="predicted"/>
<reference evidence="1" key="2">
    <citation type="submission" date="2023-06" db="EMBL/GenBank/DDBJ databases">
        <authorList>
            <consortium name="Lawrence Berkeley National Laboratory"/>
            <person name="Mondo S.J."/>
            <person name="Hensen N."/>
            <person name="Bonometti L."/>
            <person name="Westerberg I."/>
            <person name="Brannstrom I.O."/>
            <person name="Guillou S."/>
            <person name="Cros-Aarteil S."/>
            <person name="Calhoun S."/>
            <person name="Haridas S."/>
            <person name="Kuo A."/>
            <person name="Pangilinan J."/>
            <person name="Riley R."/>
            <person name="Labutti K."/>
            <person name="Andreopoulos B."/>
            <person name="Lipzen A."/>
            <person name="Chen C."/>
            <person name="Yanf M."/>
            <person name="Daum C."/>
            <person name="Ng V."/>
            <person name="Clum A."/>
            <person name="Steindorff A."/>
            <person name="Ohm R."/>
            <person name="Martin F."/>
            <person name="Silar P."/>
            <person name="Natvig D."/>
            <person name="Lalanne C."/>
            <person name="Gautier V."/>
            <person name="Ament-Velasquez S.L."/>
            <person name="Kruys A."/>
            <person name="Hutchinson M.I."/>
            <person name="Powell A.J."/>
            <person name="Barry K."/>
            <person name="Miller A.N."/>
            <person name="Grigoriev I.V."/>
            <person name="Debuchy R."/>
            <person name="Gladieux P."/>
            <person name="Thoren M.H."/>
            <person name="Johannesson H."/>
        </authorList>
    </citation>
    <scope>NUCLEOTIDE SEQUENCE</scope>
    <source>
        <strain evidence="1">PSN324</strain>
    </source>
</reference>
<dbReference type="PANTHER" id="PTHR28158">
    <property type="entry name" value="37S RIBOSOMAL PROTEIN S35, MITOCHONDRIAL"/>
    <property type="match status" value="1"/>
</dbReference>